<evidence type="ECO:0000313" key="1">
    <source>
        <dbReference type="EMBL" id="KAF2463804.1"/>
    </source>
</evidence>
<dbReference type="EMBL" id="MU003546">
    <property type="protein sequence ID" value="KAF2463804.1"/>
    <property type="molecule type" value="Genomic_DNA"/>
</dbReference>
<sequence length="172" mass="19998">QFVSPVTPKTMQYMQKCNDPNESLKPIVRRPFPPQVRDRSPIIGLSPSTLLRTCFRIGEAIKTGRSAVRNGKNVLIELYARVFSSYREQSKQHFVFCDLFHTKPPHIKSVYDSAIWKSVDLFNYDAGRLLHENTMCRVIGKMKRHGQDWQFIVLNIWEATWEDVSWAEGIVN</sequence>
<evidence type="ECO:0000313" key="2">
    <source>
        <dbReference type="Proteomes" id="UP000799755"/>
    </source>
</evidence>
<organism evidence="1 2">
    <name type="scientific">Lindgomyces ingoldianus</name>
    <dbReference type="NCBI Taxonomy" id="673940"/>
    <lineage>
        <taxon>Eukaryota</taxon>
        <taxon>Fungi</taxon>
        <taxon>Dikarya</taxon>
        <taxon>Ascomycota</taxon>
        <taxon>Pezizomycotina</taxon>
        <taxon>Dothideomycetes</taxon>
        <taxon>Pleosporomycetidae</taxon>
        <taxon>Pleosporales</taxon>
        <taxon>Lindgomycetaceae</taxon>
        <taxon>Lindgomyces</taxon>
    </lineage>
</organism>
<dbReference type="Proteomes" id="UP000799755">
    <property type="component" value="Unassembled WGS sequence"/>
</dbReference>
<gene>
    <name evidence="1" type="ORF">BDR25DRAFT_188653</name>
</gene>
<name>A0ACB6QA24_9PLEO</name>
<reference evidence="1" key="1">
    <citation type="journal article" date="2020" name="Stud. Mycol.">
        <title>101 Dothideomycetes genomes: a test case for predicting lifestyles and emergence of pathogens.</title>
        <authorList>
            <person name="Haridas S."/>
            <person name="Albert R."/>
            <person name="Binder M."/>
            <person name="Bloem J."/>
            <person name="Labutti K."/>
            <person name="Salamov A."/>
            <person name="Andreopoulos B."/>
            <person name="Baker S."/>
            <person name="Barry K."/>
            <person name="Bills G."/>
            <person name="Bluhm B."/>
            <person name="Cannon C."/>
            <person name="Castanera R."/>
            <person name="Culley D."/>
            <person name="Daum C."/>
            <person name="Ezra D."/>
            <person name="Gonzalez J."/>
            <person name="Henrissat B."/>
            <person name="Kuo A."/>
            <person name="Liang C."/>
            <person name="Lipzen A."/>
            <person name="Lutzoni F."/>
            <person name="Magnuson J."/>
            <person name="Mondo S."/>
            <person name="Nolan M."/>
            <person name="Ohm R."/>
            <person name="Pangilinan J."/>
            <person name="Park H.-J."/>
            <person name="Ramirez L."/>
            <person name="Alfaro M."/>
            <person name="Sun H."/>
            <person name="Tritt A."/>
            <person name="Yoshinaga Y."/>
            <person name="Zwiers L.-H."/>
            <person name="Turgeon B."/>
            <person name="Goodwin S."/>
            <person name="Spatafora J."/>
            <person name="Crous P."/>
            <person name="Grigoriev I."/>
        </authorList>
    </citation>
    <scope>NUCLEOTIDE SEQUENCE</scope>
    <source>
        <strain evidence="1">ATCC 200398</strain>
    </source>
</reference>
<feature type="non-terminal residue" evidence="1">
    <location>
        <position position="172"/>
    </location>
</feature>
<comment type="caution">
    <text evidence="1">The sequence shown here is derived from an EMBL/GenBank/DDBJ whole genome shotgun (WGS) entry which is preliminary data.</text>
</comment>
<accession>A0ACB6QA24</accession>
<feature type="non-terminal residue" evidence="1">
    <location>
        <position position="1"/>
    </location>
</feature>
<proteinExistence type="predicted"/>
<protein>
    <submittedName>
        <fullName evidence="1">Uncharacterized protein</fullName>
    </submittedName>
</protein>
<keyword evidence="2" id="KW-1185">Reference proteome</keyword>